<gene>
    <name evidence="1" type="ORF">DFH08DRAFT_938224</name>
</gene>
<evidence type="ECO:0000313" key="2">
    <source>
        <dbReference type="Proteomes" id="UP001218218"/>
    </source>
</evidence>
<protein>
    <submittedName>
        <fullName evidence="1">Uncharacterized protein</fullName>
    </submittedName>
</protein>
<name>A0AAD6ZX70_9AGAR</name>
<dbReference type="Proteomes" id="UP001218218">
    <property type="component" value="Unassembled WGS sequence"/>
</dbReference>
<keyword evidence="2" id="KW-1185">Reference proteome</keyword>
<proteinExistence type="predicted"/>
<dbReference type="AlphaFoldDB" id="A0AAD6ZX70"/>
<comment type="caution">
    <text evidence="1">The sequence shown here is derived from an EMBL/GenBank/DDBJ whole genome shotgun (WGS) entry which is preliminary data.</text>
</comment>
<evidence type="ECO:0000313" key="1">
    <source>
        <dbReference type="EMBL" id="KAJ7342892.1"/>
    </source>
</evidence>
<reference evidence="1" key="1">
    <citation type="submission" date="2023-03" db="EMBL/GenBank/DDBJ databases">
        <title>Massive genome expansion in bonnet fungi (Mycena s.s.) driven by repeated elements and novel gene families across ecological guilds.</title>
        <authorList>
            <consortium name="Lawrence Berkeley National Laboratory"/>
            <person name="Harder C.B."/>
            <person name="Miyauchi S."/>
            <person name="Viragh M."/>
            <person name="Kuo A."/>
            <person name="Thoen E."/>
            <person name="Andreopoulos B."/>
            <person name="Lu D."/>
            <person name="Skrede I."/>
            <person name="Drula E."/>
            <person name="Henrissat B."/>
            <person name="Morin E."/>
            <person name="Kohler A."/>
            <person name="Barry K."/>
            <person name="LaButti K."/>
            <person name="Morin E."/>
            <person name="Salamov A."/>
            <person name="Lipzen A."/>
            <person name="Mereny Z."/>
            <person name="Hegedus B."/>
            <person name="Baldrian P."/>
            <person name="Stursova M."/>
            <person name="Weitz H."/>
            <person name="Taylor A."/>
            <person name="Grigoriev I.V."/>
            <person name="Nagy L.G."/>
            <person name="Martin F."/>
            <person name="Kauserud H."/>
        </authorList>
    </citation>
    <scope>NUCLEOTIDE SEQUENCE</scope>
    <source>
        <strain evidence="1">CBHHK002</strain>
    </source>
</reference>
<sequence length="298" mass="33895">MKAVTCRHCQPIRLYRQTSKLWQCRSGSYAEMSDELRHYFRRCFVANKLLLASCYFFCLLTSVQANYCHTWDMPAPTIWNGREHEGSRAARAVPSGSSTVLLMAVPIKNGRRRACFTQMKTPAGSTRVTAIFAACSHDPETLRAQFRPLPESCPLSWLLSIMDLHIEQAGLPALEKGGCMALRDARNVIRRKLHDGPGGQVKDMNAFGTPFGWLNDILLLRDLNPTAQTRGAMEDCISYFRTFGVDVRNCMGDPDSEEHLARHWSLGLPHWRHQLTLNKQMHDNSDGDIHIWCQNYRA</sequence>
<accession>A0AAD6ZX70</accession>
<dbReference type="EMBL" id="JARIHO010000024">
    <property type="protein sequence ID" value="KAJ7342892.1"/>
    <property type="molecule type" value="Genomic_DNA"/>
</dbReference>
<organism evidence="1 2">
    <name type="scientific">Mycena albidolilacea</name>
    <dbReference type="NCBI Taxonomy" id="1033008"/>
    <lineage>
        <taxon>Eukaryota</taxon>
        <taxon>Fungi</taxon>
        <taxon>Dikarya</taxon>
        <taxon>Basidiomycota</taxon>
        <taxon>Agaricomycotina</taxon>
        <taxon>Agaricomycetes</taxon>
        <taxon>Agaricomycetidae</taxon>
        <taxon>Agaricales</taxon>
        <taxon>Marasmiineae</taxon>
        <taxon>Mycenaceae</taxon>
        <taxon>Mycena</taxon>
    </lineage>
</organism>